<dbReference type="SMART" id="SM00342">
    <property type="entry name" value="HTH_ARAC"/>
    <property type="match status" value="1"/>
</dbReference>
<comment type="caution">
    <text evidence="5">The sequence shown here is derived from an EMBL/GenBank/DDBJ whole genome shotgun (WGS) entry which is preliminary data.</text>
</comment>
<feature type="domain" description="HTH araC/xylS-type" evidence="4">
    <location>
        <begin position="6"/>
        <end position="104"/>
    </location>
</feature>
<evidence type="ECO:0000313" key="5">
    <source>
        <dbReference type="EMBL" id="MZL75886.1"/>
    </source>
</evidence>
<dbReference type="PROSITE" id="PS01124">
    <property type="entry name" value="HTH_ARAC_FAMILY_2"/>
    <property type="match status" value="1"/>
</dbReference>
<evidence type="ECO:0000256" key="1">
    <source>
        <dbReference type="ARBA" id="ARBA00023015"/>
    </source>
</evidence>
<dbReference type="PROSITE" id="PS00041">
    <property type="entry name" value="HTH_ARAC_FAMILY_1"/>
    <property type="match status" value="1"/>
</dbReference>
<keyword evidence="3" id="KW-0804">Transcription</keyword>
<dbReference type="PRINTS" id="PR00032">
    <property type="entry name" value="HTHARAC"/>
</dbReference>
<accession>A0ABW9WZX5</accession>
<proteinExistence type="predicted"/>
<protein>
    <submittedName>
        <fullName evidence="5">Helix-turn-helix domain-containing protein</fullName>
    </submittedName>
</protein>
<evidence type="ECO:0000256" key="3">
    <source>
        <dbReference type="ARBA" id="ARBA00023163"/>
    </source>
</evidence>
<dbReference type="SUPFAM" id="SSF46689">
    <property type="entry name" value="Homeodomain-like"/>
    <property type="match status" value="2"/>
</dbReference>
<dbReference type="PANTHER" id="PTHR43280:SF2">
    <property type="entry name" value="HTH-TYPE TRANSCRIPTIONAL REGULATOR EXSA"/>
    <property type="match status" value="1"/>
</dbReference>
<dbReference type="Proteomes" id="UP000452293">
    <property type="component" value="Unassembled WGS sequence"/>
</dbReference>
<gene>
    <name evidence="5" type="ORF">GT718_00585</name>
</gene>
<dbReference type="PANTHER" id="PTHR43280">
    <property type="entry name" value="ARAC-FAMILY TRANSCRIPTIONAL REGULATOR"/>
    <property type="match status" value="1"/>
</dbReference>
<organism evidence="5 6">
    <name type="scientific">Blautia massiliensis</name>
    <name type="common">ex Durand et al. 2017</name>
    <dbReference type="NCBI Taxonomy" id="1737424"/>
    <lineage>
        <taxon>Bacteria</taxon>
        <taxon>Bacillati</taxon>
        <taxon>Bacillota</taxon>
        <taxon>Clostridia</taxon>
        <taxon>Lachnospirales</taxon>
        <taxon>Lachnospiraceae</taxon>
        <taxon>Blautia</taxon>
    </lineage>
</organism>
<evidence type="ECO:0000313" key="6">
    <source>
        <dbReference type="Proteomes" id="UP000452293"/>
    </source>
</evidence>
<name>A0ABW9WZX5_9FIRM</name>
<keyword evidence="2" id="KW-0238">DNA-binding</keyword>
<keyword evidence="6" id="KW-1185">Reference proteome</keyword>
<dbReference type="InterPro" id="IPR018060">
    <property type="entry name" value="HTH_AraC"/>
</dbReference>
<dbReference type="InterPro" id="IPR018062">
    <property type="entry name" value="HTH_AraC-typ_CS"/>
</dbReference>
<dbReference type="RefSeq" id="WP_274602525.1">
    <property type="nucleotide sequence ID" value="NZ_JAAIUU010000001.1"/>
</dbReference>
<dbReference type="EMBL" id="WWVW01000001">
    <property type="protein sequence ID" value="MZL75886.1"/>
    <property type="molecule type" value="Genomic_DNA"/>
</dbReference>
<reference evidence="5 6" key="1">
    <citation type="journal article" date="2019" name="Nat. Med.">
        <title>A library of human gut bacterial isolates paired with longitudinal multiomics data enables mechanistic microbiome research.</title>
        <authorList>
            <person name="Poyet M."/>
            <person name="Groussin M."/>
            <person name="Gibbons S.M."/>
            <person name="Avila-Pacheco J."/>
            <person name="Jiang X."/>
            <person name="Kearney S.M."/>
            <person name="Perrotta A.R."/>
            <person name="Berdy B."/>
            <person name="Zhao S."/>
            <person name="Lieberman T.D."/>
            <person name="Swanson P.K."/>
            <person name="Smith M."/>
            <person name="Roesemann S."/>
            <person name="Alexander J.E."/>
            <person name="Rich S.A."/>
            <person name="Livny J."/>
            <person name="Vlamakis H."/>
            <person name="Clish C."/>
            <person name="Bullock K."/>
            <person name="Deik A."/>
            <person name="Scott J."/>
            <person name="Pierce K.A."/>
            <person name="Xavier R.J."/>
            <person name="Alm E.J."/>
        </authorList>
    </citation>
    <scope>NUCLEOTIDE SEQUENCE [LARGE SCALE GENOMIC DNA]</scope>
    <source>
        <strain evidence="5 6">BIOML-A1</strain>
    </source>
</reference>
<dbReference type="Pfam" id="PF12833">
    <property type="entry name" value="HTH_18"/>
    <property type="match status" value="1"/>
</dbReference>
<dbReference type="Gene3D" id="1.10.10.60">
    <property type="entry name" value="Homeodomain-like"/>
    <property type="match status" value="2"/>
</dbReference>
<sequence>MTETLRPVLTCIQKHHSESVTIEQLAKIAHMSSSYFMSCFKQNFGLGAIEYLNQVRIRSACDLLRNTDRSISDIAFDTGFHNLSNFNRQFRTKVGCSPQTYRKESVLS</sequence>
<dbReference type="InterPro" id="IPR020449">
    <property type="entry name" value="Tscrpt_reg_AraC-type_HTH"/>
</dbReference>
<evidence type="ECO:0000256" key="2">
    <source>
        <dbReference type="ARBA" id="ARBA00023125"/>
    </source>
</evidence>
<evidence type="ECO:0000259" key="4">
    <source>
        <dbReference type="PROSITE" id="PS01124"/>
    </source>
</evidence>
<keyword evidence="1" id="KW-0805">Transcription regulation</keyword>
<dbReference type="InterPro" id="IPR009057">
    <property type="entry name" value="Homeodomain-like_sf"/>
</dbReference>